<sequence>MEPADPANKDQSPSCSKSNESPTKDKLFDPSIDMLVNDFDDERTLEEEEALAEGEANDPSTELSNLEKEGNMPLEELLALYGYNTKDKESSSESEEEDEEQVPNEQEQICEPIVEKERSPTPPRQSKLSLLYEPIVEDADDAKNLTTVSKISEDEEEDMESNPEEDDYQKFSGGVHNIMVGSDYQAQVPESLTSYEQVPSNDVDDQLLWSPQEAFSQKVEEYLQKAHEIFNPPIPKGTMLRDDEEALYLLQECGYNTAEALRRLEMRGPASPKVPNGNEAKWSEEECRNFESGVRSFGKDFLQIQQNKYLLKVQSRTVGELVQFYYLWKKTERHDVFANKCRLEKKKYSFQPGFTDFMDRFLEDQESDKTTVTVLTGKTSDV</sequence>
<keyword evidence="2" id="KW-0479">Metal-binding</keyword>
<dbReference type="Gene3D" id="1.10.10.60">
    <property type="entry name" value="Homeodomain-like"/>
    <property type="match status" value="1"/>
</dbReference>
<dbReference type="KEGG" id="dpa:109541151"/>
<dbReference type="Proteomes" id="UP000019118">
    <property type="component" value="Unassembled WGS sequence"/>
</dbReference>
<dbReference type="AlphaFoldDB" id="A0AAR5PX06"/>
<evidence type="ECO:0000256" key="3">
    <source>
        <dbReference type="ARBA" id="ARBA00022771"/>
    </source>
</evidence>
<keyword evidence="11" id="KW-1185">Reference proteome</keyword>
<accession>A0AAR5PX06</accession>
<feature type="compositionally biased region" description="Polar residues" evidence="7">
    <location>
        <begin position="9"/>
        <end position="21"/>
    </location>
</feature>
<evidence type="ECO:0000256" key="6">
    <source>
        <dbReference type="ARBA" id="ARBA00023242"/>
    </source>
</evidence>
<evidence type="ECO:0000256" key="2">
    <source>
        <dbReference type="ARBA" id="ARBA00022723"/>
    </source>
</evidence>
<evidence type="ECO:0000256" key="1">
    <source>
        <dbReference type="ARBA" id="ARBA00004123"/>
    </source>
</evidence>
<dbReference type="InterPro" id="IPR009057">
    <property type="entry name" value="Homeodomain-like_sf"/>
</dbReference>
<feature type="domain" description="SANT" evidence="9">
    <location>
        <begin position="281"/>
        <end position="333"/>
    </location>
</feature>
<comment type="subcellular location">
    <subcellularLocation>
        <location evidence="1">Nucleus</location>
    </subcellularLocation>
</comment>
<dbReference type="GO" id="GO:0005654">
    <property type="term" value="C:nucleoplasm"/>
    <property type="evidence" value="ECO:0007669"/>
    <property type="project" value="TreeGrafter"/>
</dbReference>
<evidence type="ECO:0000256" key="4">
    <source>
        <dbReference type="ARBA" id="ARBA00022833"/>
    </source>
</evidence>
<dbReference type="InterPro" id="IPR000949">
    <property type="entry name" value="ELM2_dom"/>
</dbReference>
<feature type="domain" description="ELM2" evidence="8">
    <location>
        <begin position="176"/>
        <end position="268"/>
    </location>
</feature>
<dbReference type="FunFam" id="1.10.10.60:FF:000012">
    <property type="entry name" value="Metastasis-associated 1 family, member 3"/>
    <property type="match status" value="1"/>
</dbReference>
<dbReference type="GO" id="GO:0003677">
    <property type="term" value="F:DNA binding"/>
    <property type="evidence" value="ECO:0007669"/>
    <property type="project" value="UniProtKB-KW"/>
</dbReference>
<dbReference type="Gene3D" id="4.10.1240.50">
    <property type="match status" value="1"/>
</dbReference>
<dbReference type="EnsemblMetazoa" id="XM_019909918.1">
    <property type="protein sequence ID" value="XP_019765477.1"/>
    <property type="gene ID" value="LOC109541151"/>
</dbReference>
<dbReference type="Pfam" id="PF01448">
    <property type="entry name" value="ELM2"/>
    <property type="match status" value="1"/>
</dbReference>
<dbReference type="PANTHER" id="PTHR10865:SF28">
    <property type="entry name" value="ELM2 DOMAIN-CONTAINING PROTEIN"/>
    <property type="match status" value="1"/>
</dbReference>
<protein>
    <recommendedName>
        <fullName evidence="12">Mesoderm induction early response protein 1</fullName>
    </recommendedName>
</protein>
<feature type="compositionally biased region" description="Acidic residues" evidence="7">
    <location>
        <begin position="38"/>
        <end position="56"/>
    </location>
</feature>
<dbReference type="SMART" id="SM01189">
    <property type="entry name" value="ELM2"/>
    <property type="match status" value="1"/>
</dbReference>
<dbReference type="GO" id="GO:0042826">
    <property type="term" value="F:histone deacetylase binding"/>
    <property type="evidence" value="ECO:0007669"/>
    <property type="project" value="TreeGrafter"/>
</dbReference>
<evidence type="ECO:0000256" key="5">
    <source>
        <dbReference type="ARBA" id="ARBA00023125"/>
    </source>
</evidence>
<dbReference type="InterPro" id="IPR017884">
    <property type="entry name" value="SANT_dom"/>
</dbReference>
<keyword evidence="5" id="KW-0238">DNA-binding</keyword>
<reference evidence="10" key="2">
    <citation type="submission" date="2024-08" db="UniProtKB">
        <authorList>
            <consortium name="EnsemblMetazoa"/>
        </authorList>
    </citation>
    <scope>IDENTIFICATION</scope>
</reference>
<proteinExistence type="predicted"/>
<feature type="compositionally biased region" description="Acidic residues" evidence="7">
    <location>
        <begin position="153"/>
        <end position="167"/>
    </location>
</feature>
<evidence type="ECO:0008006" key="12">
    <source>
        <dbReference type="Google" id="ProtNLM"/>
    </source>
</evidence>
<dbReference type="PROSITE" id="PS51293">
    <property type="entry name" value="SANT"/>
    <property type="match status" value="1"/>
</dbReference>
<evidence type="ECO:0000259" key="9">
    <source>
        <dbReference type="PROSITE" id="PS51293"/>
    </source>
</evidence>
<dbReference type="PANTHER" id="PTHR10865">
    <property type="entry name" value="METASTASIS-ASSOCIATED PROTEIN AND MESODERM INDUCTION EARLY RESPONSE PROTEIN"/>
    <property type="match status" value="1"/>
</dbReference>
<evidence type="ECO:0000259" key="8">
    <source>
        <dbReference type="PROSITE" id="PS51156"/>
    </source>
</evidence>
<dbReference type="GO" id="GO:0008270">
    <property type="term" value="F:zinc ion binding"/>
    <property type="evidence" value="ECO:0007669"/>
    <property type="project" value="UniProtKB-KW"/>
</dbReference>
<dbReference type="PROSITE" id="PS51156">
    <property type="entry name" value="ELM2"/>
    <property type="match status" value="1"/>
</dbReference>
<dbReference type="SUPFAM" id="SSF46689">
    <property type="entry name" value="Homeodomain-like"/>
    <property type="match status" value="1"/>
</dbReference>
<dbReference type="SMART" id="SM00717">
    <property type="entry name" value="SANT"/>
    <property type="match status" value="1"/>
</dbReference>
<organism evidence="10 11">
    <name type="scientific">Dendroctonus ponderosae</name>
    <name type="common">Mountain pine beetle</name>
    <dbReference type="NCBI Taxonomy" id="77166"/>
    <lineage>
        <taxon>Eukaryota</taxon>
        <taxon>Metazoa</taxon>
        <taxon>Ecdysozoa</taxon>
        <taxon>Arthropoda</taxon>
        <taxon>Hexapoda</taxon>
        <taxon>Insecta</taxon>
        <taxon>Pterygota</taxon>
        <taxon>Neoptera</taxon>
        <taxon>Endopterygota</taxon>
        <taxon>Coleoptera</taxon>
        <taxon>Polyphaga</taxon>
        <taxon>Cucujiformia</taxon>
        <taxon>Curculionidae</taxon>
        <taxon>Scolytinae</taxon>
        <taxon>Dendroctonus</taxon>
    </lineage>
</organism>
<dbReference type="RefSeq" id="XP_019765477.1">
    <property type="nucleotide sequence ID" value="XM_019909918.2"/>
</dbReference>
<evidence type="ECO:0000313" key="10">
    <source>
        <dbReference type="EnsemblMetazoa" id="XP_019765477.1"/>
    </source>
</evidence>
<dbReference type="GeneID" id="109541151"/>
<feature type="compositionally biased region" description="Acidic residues" evidence="7">
    <location>
        <begin position="92"/>
        <end position="102"/>
    </location>
</feature>
<name>A0AAR5PX06_DENPD</name>
<dbReference type="GO" id="GO:0003714">
    <property type="term" value="F:transcription corepressor activity"/>
    <property type="evidence" value="ECO:0007669"/>
    <property type="project" value="TreeGrafter"/>
</dbReference>
<dbReference type="GO" id="GO:0000122">
    <property type="term" value="P:negative regulation of transcription by RNA polymerase II"/>
    <property type="evidence" value="ECO:0007669"/>
    <property type="project" value="TreeGrafter"/>
</dbReference>
<dbReference type="InterPro" id="IPR001005">
    <property type="entry name" value="SANT/Myb"/>
</dbReference>
<feature type="region of interest" description="Disordered" evidence="7">
    <location>
        <begin position="143"/>
        <end position="167"/>
    </location>
</feature>
<keyword evidence="4" id="KW-0862">Zinc</keyword>
<reference evidence="11" key="1">
    <citation type="journal article" date="2013" name="Genome Biol.">
        <title>Draft genome of the mountain pine beetle, Dendroctonus ponderosae Hopkins, a major forest pest.</title>
        <authorList>
            <person name="Keeling C.I."/>
            <person name="Yuen M.M."/>
            <person name="Liao N.Y."/>
            <person name="Docking T.R."/>
            <person name="Chan S.K."/>
            <person name="Taylor G.A."/>
            <person name="Palmquist D.L."/>
            <person name="Jackman S.D."/>
            <person name="Nguyen A."/>
            <person name="Li M."/>
            <person name="Henderson H."/>
            <person name="Janes J.K."/>
            <person name="Zhao Y."/>
            <person name="Pandoh P."/>
            <person name="Moore R."/>
            <person name="Sperling F.A."/>
            <person name="Huber D.P."/>
            <person name="Birol I."/>
            <person name="Jones S.J."/>
            <person name="Bohlmann J."/>
        </authorList>
    </citation>
    <scope>NUCLEOTIDE SEQUENCE</scope>
</reference>
<keyword evidence="3" id="KW-0863">Zinc-finger</keyword>
<feature type="region of interest" description="Disordered" evidence="7">
    <location>
        <begin position="1"/>
        <end position="127"/>
    </location>
</feature>
<dbReference type="InterPro" id="IPR040138">
    <property type="entry name" value="MIER/MTA"/>
</dbReference>
<keyword evidence="6" id="KW-0539">Nucleus</keyword>
<evidence type="ECO:0000256" key="7">
    <source>
        <dbReference type="SAM" id="MobiDB-lite"/>
    </source>
</evidence>
<evidence type="ECO:0000313" key="11">
    <source>
        <dbReference type="Proteomes" id="UP000019118"/>
    </source>
</evidence>